<comment type="similarity">
    <text evidence="10 11">Belongs to the YjjX NTPase family.</text>
</comment>
<evidence type="ECO:0000313" key="13">
    <source>
        <dbReference type="EMBL" id="GLS82422.1"/>
    </source>
</evidence>
<dbReference type="InterPro" id="IPR002786">
    <property type="entry name" value="Non_canon_purine_NTPase"/>
</dbReference>
<dbReference type="EMBL" id="BSPO01000001">
    <property type="protein sequence ID" value="GLS82422.1"/>
    <property type="molecule type" value="Genomic_DNA"/>
</dbReference>
<proteinExistence type="inferred from homology"/>
<comment type="caution">
    <text evidence="11">Lacks conserved residue(s) required for the propagation of feature annotation.</text>
</comment>
<reference evidence="13 14" key="1">
    <citation type="journal article" date="2014" name="Int. J. Syst. Evol. Microbiol.">
        <title>Complete genome sequence of Corynebacterium casei LMG S-19264T (=DSM 44701T), isolated from a smear-ripened cheese.</title>
        <authorList>
            <consortium name="US DOE Joint Genome Institute (JGI-PGF)"/>
            <person name="Walter F."/>
            <person name="Albersmeier A."/>
            <person name="Kalinowski J."/>
            <person name="Ruckert C."/>
        </authorList>
    </citation>
    <scope>NUCLEOTIDE SEQUENCE [LARGE SCALE GENOMIC DNA]</scope>
    <source>
        <strain evidence="13 14">NBRC 112785</strain>
    </source>
</reference>
<comment type="catalytic activity">
    <reaction evidence="8 11">
        <text>ITP + H2O = IDP + phosphate + H(+)</text>
        <dbReference type="Rhea" id="RHEA:28330"/>
        <dbReference type="ChEBI" id="CHEBI:15377"/>
        <dbReference type="ChEBI" id="CHEBI:15378"/>
        <dbReference type="ChEBI" id="CHEBI:43474"/>
        <dbReference type="ChEBI" id="CHEBI:58280"/>
        <dbReference type="ChEBI" id="CHEBI:61402"/>
        <dbReference type="EC" id="3.6.1.73"/>
    </reaction>
</comment>
<dbReference type="GO" id="GO:0009117">
    <property type="term" value="P:nucleotide metabolic process"/>
    <property type="evidence" value="ECO:0007669"/>
    <property type="project" value="UniProtKB-KW"/>
</dbReference>
<dbReference type="InterPro" id="IPR029001">
    <property type="entry name" value="ITPase-like_fam"/>
</dbReference>
<keyword evidence="3 11" id="KW-0547">Nucleotide-binding</keyword>
<dbReference type="Proteomes" id="UP001157439">
    <property type="component" value="Unassembled WGS sequence"/>
</dbReference>
<keyword evidence="7 11" id="KW-0464">Manganese</keyword>
<dbReference type="GO" id="GO:0006772">
    <property type="term" value="P:thiamine metabolic process"/>
    <property type="evidence" value="ECO:0007669"/>
    <property type="project" value="TreeGrafter"/>
</dbReference>
<keyword evidence="6 11" id="KW-0546">Nucleotide metabolism</keyword>
<dbReference type="PANTHER" id="PTHR34699">
    <property type="match status" value="1"/>
</dbReference>
<sequence>MSQQPILTIRVASKNPVKIAAAEQAFRQLFGQQVLHCEGVATDSQVSDQPMTDQETLDGALNRIANLKQQTPNVDYYVAMEGGVDLLHGQAMTFAYIAVAHGDTLSHTRTSALPLPQCAYQSLLNGEELGDVMDRLFNDNNIKQKGGAIGVLTHGQTSRQQVYQQALLMAMAPFINRDLYL</sequence>
<accession>A0AA37TQH6</accession>
<comment type="cofactor">
    <cofactor evidence="1">
        <name>Mn(2+)</name>
        <dbReference type="ChEBI" id="CHEBI:29035"/>
    </cofactor>
</comment>
<dbReference type="AlphaFoldDB" id="A0AA37TQH6"/>
<keyword evidence="14" id="KW-1185">Reference proteome</keyword>
<dbReference type="InterPro" id="IPR026533">
    <property type="entry name" value="NTPase/PRRC1"/>
</dbReference>
<dbReference type="GO" id="GO:0046872">
    <property type="term" value="F:metal ion binding"/>
    <property type="evidence" value="ECO:0007669"/>
    <property type="project" value="UniProtKB-KW"/>
</dbReference>
<dbReference type="HAMAP" id="MF_00648">
    <property type="entry name" value="Non_canon_purine_NTPase_YjjX"/>
    <property type="match status" value="1"/>
</dbReference>
<comment type="function">
    <text evidence="11">Phosphatase that hydrolyzes non-canonical purine nucleotides such as XTP and ITP to their respective diphosphate derivatives. Probably excludes non-canonical purines from DNA/RNA precursor pool, thus preventing their incorporation into DNA/RNA and avoiding chromosomal lesions.</text>
</comment>
<dbReference type="NCBIfam" id="TIGR00258">
    <property type="entry name" value="inosine/xanthosine triphosphatase"/>
    <property type="match status" value="1"/>
</dbReference>
<dbReference type="Pfam" id="PF01931">
    <property type="entry name" value="NTPase_I-T"/>
    <property type="match status" value="1"/>
</dbReference>
<comment type="subunit">
    <text evidence="11">Homodimer.</text>
</comment>
<dbReference type="EC" id="3.6.1.73" evidence="11"/>
<evidence type="ECO:0000256" key="10">
    <source>
        <dbReference type="ARBA" id="ARBA00060855"/>
    </source>
</evidence>
<keyword evidence="4 11" id="KW-0378">Hydrolase</keyword>
<dbReference type="GO" id="GO:0103023">
    <property type="term" value="F:ITPase activity"/>
    <property type="evidence" value="ECO:0007669"/>
    <property type="project" value="UniProtKB-EC"/>
</dbReference>
<evidence type="ECO:0000256" key="5">
    <source>
        <dbReference type="ARBA" id="ARBA00022842"/>
    </source>
</evidence>
<evidence type="ECO:0000256" key="3">
    <source>
        <dbReference type="ARBA" id="ARBA00022741"/>
    </source>
</evidence>
<organism evidence="13 14">
    <name type="scientific">Paraferrimonas haliotis</name>
    <dbReference type="NCBI Taxonomy" id="2013866"/>
    <lineage>
        <taxon>Bacteria</taxon>
        <taxon>Pseudomonadati</taxon>
        <taxon>Pseudomonadota</taxon>
        <taxon>Gammaproteobacteria</taxon>
        <taxon>Alteromonadales</taxon>
        <taxon>Ferrimonadaceae</taxon>
        <taxon>Paraferrimonas</taxon>
    </lineage>
</organism>
<evidence type="ECO:0000256" key="1">
    <source>
        <dbReference type="ARBA" id="ARBA00001936"/>
    </source>
</evidence>
<evidence type="ECO:0000313" key="14">
    <source>
        <dbReference type="Proteomes" id="UP001157439"/>
    </source>
</evidence>
<evidence type="ECO:0000256" key="2">
    <source>
        <dbReference type="ARBA" id="ARBA00022723"/>
    </source>
</evidence>
<feature type="binding site" evidence="11">
    <location>
        <position position="43"/>
    </location>
    <ligand>
        <name>Mg(2+)</name>
        <dbReference type="ChEBI" id="CHEBI:18420"/>
    </ligand>
</feature>
<evidence type="ECO:0000256" key="11">
    <source>
        <dbReference type="HAMAP-Rule" id="MF_00648"/>
    </source>
</evidence>
<evidence type="ECO:0000256" key="9">
    <source>
        <dbReference type="ARBA" id="ARBA00048781"/>
    </source>
</evidence>
<keyword evidence="2 11" id="KW-0479">Metal-binding</keyword>
<dbReference type="InterPro" id="IPR050299">
    <property type="entry name" value="YjjX_NTPase"/>
</dbReference>
<evidence type="ECO:0000256" key="4">
    <source>
        <dbReference type="ARBA" id="ARBA00022801"/>
    </source>
</evidence>
<dbReference type="Gene3D" id="3.90.950.10">
    <property type="match status" value="1"/>
</dbReference>
<gene>
    <name evidence="13" type="ORF">GCM10007894_03990</name>
</gene>
<dbReference type="RefSeq" id="WP_095497974.1">
    <property type="nucleotide sequence ID" value="NZ_BSPO01000001.1"/>
</dbReference>
<keyword evidence="5 11" id="KW-0460">Magnesium</keyword>
<name>A0AA37TQH6_9GAMM</name>
<dbReference type="PANTHER" id="PTHR34699:SF2">
    <property type="entry name" value="NON-CANONICAL PURINE NTP PHOSPHATASE_PRRC1 DOMAIN-CONTAINING PROTEIN"/>
    <property type="match status" value="1"/>
</dbReference>
<dbReference type="SUPFAM" id="SSF52972">
    <property type="entry name" value="ITPase-like"/>
    <property type="match status" value="1"/>
</dbReference>
<protein>
    <recommendedName>
        <fullName evidence="11">Inosine/xanthosine triphosphatase</fullName>
        <shortName evidence="11">ITPase/XTPase</shortName>
        <ecNumber evidence="11">3.6.1.73</ecNumber>
    </recommendedName>
    <alternativeName>
        <fullName evidence="11">Non-canonical purine NTP phosphatase</fullName>
    </alternativeName>
    <alternativeName>
        <fullName evidence="11">Non-standard purine NTP phosphatase</fullName>
    </alternativeName>
    <alternativeName>
        <fullName evidence="11">Nucleoside-triphosphate phosphatase</fullName>
        <shortName evidence="11">NTPase</shortName>
    </alternativeName>
</protein>
<dbReference type="NCBIfam" id="NF003459">
    <property type="entry name" value="PRK05074.1"/>
    <property type="match status" value="1"/>
</dbReference>
<feature type="domain" description="Non-canonical purine NTP phosphatase/PRRC1" evidence="12">
    <location>
        <begin position="12"/>
        <end position="175"/>
    </location>
</feature>
<comment type="catalytic activity">
    <reaction evidence="9 11">
        <text>XTP + H2O = XDP + phosphate + H(+)</text>
        <dbReference type="Rhea" id="RHEA:28406"/>
        <dbReference type="ChEBI" id="CHEBI:15377"/>
        <dbReference type="ChEBI" id="CHEBI:15378"/>
        <dbReference type="ChEBI" id="CHEBI:43474"/>
        <dbReference type="ChEBI" id="CHEBI:59884"/>
        <dbReference type="ChEBI" id="CHEBI:61314"/>
        <dbReference type="EC" id="3.6.1.73"/>
    </reaction>
</comment>
<dbReference type="FunFam" id="3.90.950.10:FF:000002">
    <property type="entry name" value="Inosine/xanthosine triphosphatase"/>
    <property type="match status" value="1"/>
</dbReference>
<evidence type="ECO:0000256" key="6">
    <source>
        <dbReference type="ARBA" id="ARBA00023080"/>
    </source>
</evidence>
<evidence type="ECO:0000259" key="12">
    <source>
        <dbReference type="Pfam" id="PF01931"/>
    </source>
</evidence>
<evidence type="ECO:0000256" key="7">
    <source>
        <dbReference type="ARBA" id="ARBA00023211"/>
    </source>
</evidence>
<dbReference type="GO" id="GO:0000166">
    <property type="term" value="F:nucleotide binding"/>
    <property type="evidence" value="ECO:0007669"/>
    <property type="project" value="UniProtKB-KW"/>
</dbReference>
<evidence type="ECO:0000256" key="8">
    <source>
        <dbReference type="ARBA" id="ARBA00048174"/>
    </source>
</evidence>
<comment type="cofactor">
    <cofactor evidence="11">
        <name>Mg(2+)</name>
        <dbReference type="ChEBI" id="CHEBI:18420"/>
    </cofactor>
    <cofactor evidence="11">
        <name>Mn(2+)</name>
        <dbReference type="ChEBI" id="CHEBI:29035"/>
    </cofactor>
    <text evidence="11">Binds 1 divalent metal cation per subunit; can use either Mg(2+) or Mn(2+).</text>
</comment>
<comment type="caution">
    <text evidence="13">The sequence shown here is derived from an EMBL/GenBank/DDBJ whole genome shotgun (WGS) entry which is preliminary data.</text>
</comment>